<feature type="compositionally biased region" description="Low complexity" evidence="1">
    <location>
        <begin position="24"/>
        <end position="37"/>
    </location>
</feature>
<sequence>MARGGDETGVGAARPDKVACVTAPPRVVPGRVPSSHPAEWDVRGAPEGRMGADVDAAPWSAPSAVPRPAVRLAHQVRRLRRRGRENRSCECDAKPYPRPPVRRGG</sequence>
<protein>
    <submittedName>
        <fullName evidence="2">Uncharacterized protein</fullName>
    </submittedName>
</protein>
<feature type="region of interest" description="Disordered" evidence="1">
    <location>
        <begin position="80"/>
        <end position="105"/>
    </location>
</feature>
<feature type="compositionally biased region" description="Basic and acidic residues" evidence="1">
    <location>
        <begin position="85"/>
        <end position="95"/>
    </location>
</feature>
<dbReference type="AlphaFoldDB" id="A0A1V4DDK0"/>
<evidence type="ECO:0000313" key="2">
    <source>
        <dbReference type="EMBL" id="OPF84801.1"/>
    </source>
</evidence>
<comment type="caution">
    <text evidence="2">The sequence shown here is derived from an EMBL/GenBank/DDBJ whole genome shotgun (WGS) entry which is preliminary data.</text>
</comment>
<accession>A0A1V4DDK0</accession>
<dbReference type="EMBL" id="LAKD02000001">
    <property type="protein sequence ID" value="OPF84801.1"/>
    <property type="molecule type" value="Genomic_DNA"/>
</dbReference>
<dbReference type="Proteomes" id="UP000033615">
    <property type="component" value="Unassembled WGS sequence"/>
</dbReference>
<evidence type="ECO:0000313" key="3">
    <source>
        <dbReference type="Proteomes" id="UP000033615"/>
    </source>
</evidence>
<organism evidence="2 3">
    <name type="scientific">Streptomyces antioxidans</name>
    <dbReference type="NCBI Taxonomy" id="1507734"/>
    <lineage>
        <taxon>Bacteria</taxon>
        <taxon>Bacillati</taxon>
        <taxon>Actinomycetota</taxon>
        <taxon>Actinomycetes</taxon>
        <taxon>Kitasatosporales</taxon>
        <taxon>Streptomycetaceae</taxon>
        <taxon>Streptomyces</taxon>
    </lineage>
</organism>
<proteinExistence type="predicted"/>
<reference evidence="2" key="1">
    <citation type="submission" date="2016-12" db="EMBL/GenBank/DDBJ databases">
        <title>Genome sequence of Streptomyces antioxidans MUSC 164.</title>
        <authorList>
            <person name="Lee L.-H."/>
            <person name="Ser H.-L."/>
        </authorList>
    </citation>
    <scope>NUCLEOTIDE SEQUENCE [LARGE SCALE GENOMIC DNA]</scope>
    <source>
        <strain evidence="2">MUSC 164</strain>
    </source>
</reference>
<name>A0A1V4DDK0_9ACTN</name>
<feature type="region of interest" description="Disordered" evidence="1">
    <location>
        <begin position="24"/>
        <end position="62"/>
    </location>
</feature>
<evidence type="ECO:0000256" key="1">
    <source>
        <dbReference type="SAM" id="MobiDB-lite"/>
    </source>
</evidence>
<gene>
    <name evidence="2" type="ORF">VT50_0201110</name>
</gene>
<keyword evidence="3" id="KW-1185">Reference proteome</keyword>
<feature type="compositionally biased region" description="Basic and acidic residues" evidence="1">
    <location>
        <begin position="38"/>
        <end position="52"/>
    </location>
</feature>